<feature type="compositionally biased region" description="Basic and acidic residues" evidence="1">
    <location>
        <begin position="97"/>
        <end position="108"/>
    </location>
</feature>
<evidence type="ECO:0000256" key="1">
    <source>
        <dbReference type="SAM" id="MobiDB-lite"/>
    </source>
</evidence>
<gene>
    <name evidence="2" type="ORF">EVAR_21257_1</name>
</gene>
<feature type="region of interest" description="Disordered" evidence="1">
    <location>
        <begin position="74"/>
        <end position="117"/>
    </location>
</feature>
<protein>
    <submittedName>
        <fullName evidence="2">Uncharacterized protein</fullName>
    </submittedName>
</protein>
<keyword evidence="3" id="KW-1185">Reference proteome</keyword>
<name>A0A4C1WKZ4_EUMVA</name>
<accession>A0A4C1WKZ4</accession>
<evidence type="ECO:0000313" key="3">
    <source>
        <dbReference type="Proteomes" id="UP000299102"/>
    </source>
</evidence>
<organism evidence="2 3">
    <name type="scientific">Eumeta variegata</name>
    <name type="common">Bagworm moth</name>
    <name type="synonym">Eumeta japonica</name>
    <dbReference type="NCBI Taxonomy" id="151549"/>
    <lineage>
        <taxon>Eukaryota</taxon>
        <taxon>Metazoa</taxon>
        <taxon>Ecdysozoa</taxon>
        <taxon>Arthropoda</taxon>
        <taxon>Hexapoda</taxon>
        <taxon>Insecta</taxon>
        <taxon>Pterygota</taxon>
        <taxon>Neoptera</taxon>
        <taxon>Endopterygota</taxon>
        <taxon>Lepidoptera</taxon>
        <taxon>Glossata</taxon>
        <taxon>Ditrysia</taxon>
        <taxon>Tineoidea</taxon>
        <taxon>Psychidae</taxon>
        <taxon>Oiketicinae</taxon>
        <taxon>Eumeta</taxon>
    </lineage>
</organism>
<sequence length="117" mass="12703">MSQDALKVAGSTRIAAAGRDSRRPTMAGWRMLVSPSDSRNGSCRLNSRVNGANISTYLYTEFVGYGNGNSVARLERGQNASRTPRADANPIITQSPPRDRPEAAREARPTPLAQHYS</sequence>
<comment type="caution">
    <text evidence="2">The sequence shown here is derived from an EMBL/GenBank/DDBJ whole genome shotgun (WGS) entry which is preliminary data.</text>
</comment>
<proteinExistence type="predicted"/>
<dbReference type="AlphaFoldDB" id="A0A4C1WKZ4"/>
<reference evidence="2 3" key="1">
    <citation type="journal article" date="2019" name="Commun. Biol.">
        <title>The bagworm genome reveals a unique fibroin gene that provides high tensile strength.</title>
        <authorList>
            <person name="Kono N."/>
            <person name="Nakamura H."/>
            <person name="Ohtoshi R."/>
            <person name="Tomita M."/>
            <person name="Numata K."/>
            <person name="Arakawa K."/>
        </authorList>
    </citation>
    <scope>NUCLEOTIDE SEQUENCE [LARGE SCALE GENOMIC DNA]</scope>
</reference>
<dbReference type="Proteomes" id="UP000299102">
    <property type="component" value="Unassembled WGS sequence"/>
</dbReference>
<dbReference type="EMBL" id="BGZK01000596">
    <property type="protein sequence ID" value="GBP52126.1"/>
    <property type="molecule type" value="Genomic_DNA"/>
</dbReference>
<evidence type="ECO:0000313" key="2">
    <source>
        <dbReference type="EMBL" id="GBP52126.1"/>
    </source>
</evidence>